<gene>
    <name evidence="3" type="ORF">BCR34DRAFT_571470</name>
</gene>
<dbReference type="InterPro" id="IPR019595">
    <property type="entry name" value="DUF2470"/>
</dbReference>
<dbReference type="Proteomes" id="UP000193144">
    <property type="component" value="Unassembled WGS sequence"/>
</dbReference>
<proteinExistence type="predicted"/>
<evidence type="ECO:0000259" key="2">
    <source>
        <dbReference type="Pfam" id="PF10615"/>
    </source>
</evidence>
<dbReference type="AlphaFoldDB" id="A0A1Y1Z8A4"/>
<keyword evidence="1" id="KW-1133">Transmembrane helix</keyword>
<dbReference type="EMBL" id="MCFA01000118">
    <property type="protein sequence ID" value="ORY06237.1"/>
    <property type="molecule type" value="Genomic_DNA"/>
</dbReference>
<feature type="transmembrane region" description="Helical" evidence="1">
    <location>
        <begin position="190"/>
        <end position="209"/>
    </location>
</feature>
<dbReference type="SUPFAM" id="SSF50475">
    <property type="entry name" value="FMN-binding split barrel"/>
    <property type="match status" value="1"/>
</dbReference>
<organism evidence="3 4">
    <name type="scientific">Clohesyomyces aquaticus</name>
    <dbReference type="NCBI Taxonomy" id="1231657"/>
    <lineage>
        <taxon>Eukaryota</taxon>
        <taxon>Fungi</taxon>
        <taxon>Dikarya</taxon>
        <taxon>Ascomycota</taxon>
        <taxon>Pezizomycotina</taxon>
        <taxon>Dothideomycetes</taxon>
        <taxon>Pleosporomycetidae</taxon>
        <taxon>Pleosporales</taxon>
        <taxon>Lindgomycetaceae</taxon>
        <taxon>Clohesyomyces</taxon>
    </lineage>
</organism>
<protein>
    <submittedName>
        <fullName evidence="3">Integral membrane protein-like protein</fullName>
    </submittedName>
</protein>
<sequence>MATTDAQDAAARERIIKHMNADHRDSIRRCIEHALGVSCWQTGDARMTDISLDKMKFAFGDNKVAVPFDPPMKTFREARERLVQMDKDAVKALRRSDITVKIFIPPYAHLHHLFNFSLCLVTFACFSKPSNFTPGSFLYDLLLYRVPSFASFCLKIQPTLITIMLAIHIVEAAVMVKKMEKHSVVPLSGLWWSWVGSCFIEGFTAFNRLNGMVAQKKKEKEAKSH</sequence>
<reference evidence="3 4" key="1">
    <citation type="submission" date="2016-07" db="EMBL/GenBank/DDBJ databases">
        <title>Pervasive Adenine N6-methylation of Active Genes in Fungi.</title>
        <authorList>
            <consortium name="DOE Joint Genome Institute"/>
            <person name="Mondo S.J."/>
            <person name="Dannebaum R.O."/>
            <person name="Kuo R.C."/>
            <person name="Labutti K."/>
            <person name="Haridas S."/>
            <person name="Kuo A."/>
            <person name="Salamov A."/>
            <person name="Ahrendt S.R."/>
            <person name="Lipzen A."/>
            <person name="Sullivan W."/>
            <person name="Andreopoulos W.B."/>
            <person name="Clum A."/>
            <person name="Lindquist E."/>
            <person name="Daum C."/>
            <person name="Ramamoorthy G.K."/>
            <person name="Gryganskyi A."/>
            <person name="Culley D."/>
            <person name="Magnuson J.K."/>
            <person name="James T.Y."/>
            <person name="O'Malley M.A."/>
            <person name="Stajich J.E."/>
            <person name="Spatafora J.W."/>
            <person name="Visel A."/>
            <person name="Grigoriev I.V."/>
        </authorList>
    </citation>
    <scope>NUCLEOTIDE SEQUENCE [LARGE SCALE GENOMIC DNA]</scope>
    <source>
        <strain evidence="3 4">CBS 115471</strain>
    </source>
</reference>
<evidence type="ECO:0000256" key="1">
    <source>
        <dbReference type="SAM" id="Phobius"/>
    </source>
</evidence>
<feature type="transmembrane region" description="Helical" evidence="1">
    <location>
        <begin position="152"/>
        <end position="170"/>
    </location>
</feature>
<accession>A0A1Y1Z8A4</accession>
<dbReference type="InterPro" id="IPR037119">
    <property type="entry name" value="Haem_oxidase_HugZ-like_sf"/>
</dbReference>
<dbReference type="PANTHER" id="PTHR37783:SF1">
    <property type="entry name" value="MEMBRANE PROTEIN, PUTATIVE (AFU_ORTHOLOGUE AFUA_1G04315)-RELATED"/>
    <property type="match status" value="1"/>
</dbReference>
<feature type="domain" description="DUF2470" evidence="2">
    <location>
        <begin position="13"/>
        <end position="85"/>
    </location>
</feature>
<evidence type="ECO:0000313" key="4">
    <source>
        <dbReference type="Proteomes" id="UP000193144"/>
    </source>
</evidence>
<comment type="caution">
    <text evidence="3">The sequence shown here is derived from an EMBL/GenBank/DDBJ whole genome shotgun (WGS) entry which is preliminary data.</text>
</comment>
<dbReference type="OrthoDB" id="5553410at2759"/>
<keyword evidence="4" id="KW-1185">Reference proteome</keyword>
<name>A0A1Y1Z8A4_9PLEO</name>
<dbReference type="PANTHER" id="PTHR37783">
    <property type="entry name" value="MEMBRANE PROTEIN, PUTATIVE (AFU_ORTHOLOGUE AFUA_1G04315)-RELATED"/>
    <property type="match status" value="1"/>
</dbReference>
<dbReference type="Gene3D" id="3.20.180.10">
    <property type="entry name" value="PNP-oxidase-like"/>
    <property type="match status" value="1"/>
</dbReference>
<keyword evidence="1" id="KW-0812">Transmembrane</keyword>
<evidence type="ECO:0000313" key="3">
    <source>
        <dbReference type="EMBL" id="ORY06237.1"/>
    </source>
</evidence>
<dbReference type="Pfam" id="PF10615">
    <property type="entry name" value="DUF2470"/>
    <property type="match status" value="1"/>
</dbReference>
<keyword evidence="1" id="KW-0472">Membrane</keyword>